<dbReference type="AlphaFoldDB" id="A0A9R1WNE8"/>
<evidence type="ECO:0000313" key="1">
    <source>
        <dbReference type="EMBL" id="KAJ0225233.1"/>
    </source>
</evidence>
<accession>A0A9R1WNE8</accession>
<keyword evidence="2" id="KW-1185">Reference proteome</keyword>
<sequence>MWLVNPESDWFIRTLNQTHTCLQIRKLRACTASLICKKIIDQVEADLKIPLRAICNARRSGLVNLETISVKNDFLIEDYLG</sequence>
<name>A0A9R1WNE8_LACSA</name>
<gene>
    <name evidence="1" type="ORF">LSAT_V11C100015990</name>
</gene>
<comment type="caution">
    <text evidence="1">The sequence shown here is derived from an EMBL/GenBank/DDBJ whole genome shotgun (WGS) entry which is preliminary data.</text>
</comment>
<dbReference type="EMBL" id="NBSK02000001">
    <property type="protein sequence ID" value="KAJ0225233.1"/>
    <property type="molecule type" value="Genomic_DNA"/>
</dbReference>
<reference evidence="1 2" key="1">
    <citation type="journal article" date="2017" name="Nat. Commun.">
        <title>Genome assembly with in vitro proximity ligation data and whole-genome triplication in lettuce.</title>
        <authorList>
            <person name="Reyes-Chin-Wo S."/>
            <person name="Wang Z."/>
            <person name="Yang X."/>
            <person name="Kozik A."/>
            <person name="Arikit S."/>
            <person name="Song C."/>
            <person name="Xia L."/>
            <person name="Froenicke L."/>
            <person name="Lavelle D.O."/>
            <person name="Truco M.J."/>
            <person name="Xia R."/>
            <person name="Zhu S."/>
            <person name="Xu C."/>
            <person name="Xu H."/>
            <person name="Xu X."/>
            <person name="Cox K."/>
            <person name="Korf I."/>
            <person name="Meyers B.C."/>
            <person name="Michelmore R.W."/>
        </authorList>
    </citation>
    <scope>NUCLEOTIDE SEQUENCE [LARGE SCALE GENOMIC DNA]</scope>
    <source>
        <strain evidence="2">cv. Salinas</strain>
        <tissue evidence="1">Seedlings</tissue>
    </source>
</reference>
<protein>
    <submittedName>
        <fullName evidence="1">Uncharacterized protein</fullName>
    </submittedName>
</protein>
<evidence type="ECO:0000313" key="2">
    <source>
        <dbReference type="Proteomes" id="UP000235145"/>
    </source>
</evidence>
<proteinExistence type="predicted"/>
<organism evidence="1 2">
    <name type="scientific">Lactuca sativa</name>
    <name type="common">Garden lettuce</name>
    <dbReference type="NCBI Taxonomy" id="4236"/>
    <lineage>
        <taxon>Eukaryota</taxon>
        <taxon>Viridiplantae</taxon>
        <taxon>Streptophyta</taxon>
        <taxon>Embryophyta</taxon>
        <taxon>Tracheophyta</taxon>
        <taxon>Spermatophyta</taxon>
        <taxon>Magnoliopsida</taxon>
        <taxon>eudicotyledons</taxon>
        <taxon>Gunneridae</taxon>
        <taxon>Pentapetalae</taxon>
        <taxon>asterids</taxon>
        <taxon>campanulids</taxon>
        <taxon>Asterales</taxon>
        <taxon>Asteraceae</taxon>
        <taxon>Cichorioideae</taxon>
        <taxon>Cichorieae</taxon>
        <taxon>Lactucinae</taxon>
        <taxon>Lactuca</taxon>
    </lineage>
</organism>
<dbReference type="Proteomes" id="UP000235145">
    <property type="component" value="Unassembled WGS sequence"/>
</dbReference>